<keyword evidence="4 5" id="KW-0694">RNA-binding</keyword>
<dbReference type="GO" id="GO:0000179">
    <property type="term" value="F:rRNA (adenine-N6,N6-)-dimethyltransferase activity"/>
    <property type="evidence" value="ECO:0007669"/>
    <property type="project" value="UniProtKB-UniRule"/>
</dbReference>
<dbReference type="PANTHER" id="PTHR11727">
    <property type="entry name" value="DIMETHYLADENOSINE TRANSFERASE"/>
    <property type="match status" value="1"/>
</dbReference>
<comment type="similarity">
    <text evidence="5">Belongs to the class I-like SAM-binding methyltransferase superfamily. rRNA adenine N(6)-methyltransferase family.</text>
</comment>
<dbReference type="InterPro" id="IPR001737">
    <property type="entry name" value="KsgA/Erm"/>
</dbReference>
<feature type="binding site" evidence="5">
    <location>
        <position position="50"/>
    </location>
    <ligand>
        <name>S-adenosyl-L-methionine</name>
        <dbReference type="ChEBI" id="CHEBI:59789"/>
    </ligand>
</feature>
<dbReference type="CDD" id="cd02440">
    <property type="entry name" value="AdoMet_MTases"/>
    <property type="match status" value="1"/>
</dbReference>
<dbReference type="InterPro" id="IPR020598">
    <property type="entry name" value="rRNA_Ade_methylase_Trfase_N"/>
</dbReference>
<dbReference type="PANTHER" id="PTHR11727:SF7">
    <property type="entry name" value="DIMETHYLADENOSINE TRANSFERASE-RELATED"/>
    <property type="match status" value="1"/>
</dbReference>
<evidence type="ECO:0000259" key="6">
    <source>
        <dbReference type="SMART" id="SM00650"/>
    </source>
</evidence>
<accession>A0A931N519</accession>
<dbReference type="Gene3D" id="3.40.50.150">
    <property type="entry name" value="Vaccinia Virus protein VP39"/>
    <property type="match status" value="1"/>
</dbReference>
<dbReference type="EMBL" id="JADMLG010000011">
    <property type="protein sequence ID" value="MBH0779404.1"/>
    <property type="molecule type" value="Genomic_DNA"/>
</dbReference>
<evidence type="ECO:0000256" key="2">
    <source>
        <dbReference type="ARBA" id="ARBA00022679"/>
    </source>
</evidence>
<protein>
    <submittedName>
        <fullName evidence="7">23S ribosomal RNA methyltransferase Erm</fullName>
    </submittedName>
</protein>
<gene>
    <name evidence="7" type="primary">erm</name>
    <name evidence="7" type="ORF">IT779_24360</name>
</gene>
<dbReference type="AlphaFoldDB" id="A0A931N519"/>
<dbReference type="NCBIfam" id="NF000499">
    <property type="entry name" value="Erm23S_rRNA_broad"/>
    <property type="match status" value="1"/>
</dbReference>
<feature type="binding site" evidence="5">
    <location>
        <position position="23"/>
    </location>
    <ligand>
        <name>S-adenosyl-L-methionine</name>
        <dbReference type="ChEBI" id="CHEBI:59789"/>
    </ligand>
</feature>
<dbReference type="Gene3D" id="1.10.8.100">
    <property type="entry name" value="Ribosomal RNA adenine dimethylase-like, domain 2"/>
    <property type="match status" value="1"/>
</dbReference>
<keyword evidence="8" id="KW-1185">Reference proteome</keyword>
<evidence type="ECO:0000313" key="7">
    <source>
        <dbReference type="EMBL" id="MBH0779404.1"/>
    </source>
</evidence>
<proteinExistence type="inferred from homology"/>
<name>A0A931N519_9NOCA</name>
<dbReference type="SMART" id="SM00650">
    <property type="entry name" value="rADc"/>
    <property type="match status" value="1"/>
</dbReference>
<dbReference type="PROSITE" id="PS51689">
    <property type="entry name" value="SAM_RNA_A_N6_MT"/>
    <property type="match status" value="1"/>
</dbReference>
<dbReference type="Proteomes" id="UP000655751">
    <property type="component" value="Unassembled WGS sequence"/>
</dbReference>
<keyword evidence="2 5" id="KW-0808">Transferase</keyword>
<feature type="binding site" evidence="5">
    <location>
        <position position="112"/>
    </location>
    <ligand>
        <name>S-adenosyl-L-methionine</name>
        <dbReference type="ChEBI" id="CHEBI:59789"/>
    </ligand>
</feature>
<dbReference type="PROSITE" id="PS01131">
    <property type="entry name" value="RRNA_A_DIMETH"/>
    <property type="match status" value="1"/>
</dbReference>
<sequence>MSRTPSRARAGSPVSDRRRLSQNFLADPATAAALVRGSGVGARDLVVEIGPGDGMLTDRLLAVAGRVHAYEIDPRYVARLRRRYRDEPRFHCHRADFRDVTTPDEPFAVVANIPFTGSTDIVRWCATAPRLTSATLLTQREFARKHSGDYGRWTKLTVTHWPSHTFELGISVHRDRFRPVPKVDAAVLRLRARARPLIAPGHERAYRDMVELGFSGVGGSFAASLSRAHRAARVRAACERAGIDPHAPVGVVGPDGWIAVFSALRPTRDSRG</sequence>
<dbReference type="GO" id="GO:0003723">
    <property type="term" value="F:RNA binding"/>
    <property type="evidence" value="ECO:0007669"/>
    <property type="project" value="UniProtKB-UniRule"/>
</dbReference>
<keyword evidence="1 5" id="KW-0489">Methyltransferase</keyword>
<comment type="caution">
    <text evidence="7">The sequence shown here is derived from an EMBL/GenBank/DDBJ whole genome shotgun (WGS) entry which is preliminary data.</text>
</comment>
<dbReference type="InterPro" id="IPR020596">
    <property type="entry name" value="rRNA_Ade_Mease_Trfase_CS"/>
</dbReference>
<dbReference type="Pfam" id="PF00398">
    <property type="entry name" value="RrnaAD"/>
    <property type="match status" value="1"/>
</dbReference>
<organism evidence="7 8">
    <name type="scientific">Nocardia bovistercoris</name>
    <dbReference type="NCBI Taxonomy" id="2785916"/>
    <lineage>
        <taxon>Bacteria</taxon>
        <taxon>Bacillati</taxon>
        <taxon>Actinomycetota</taxon>
        <taxon>Actinomycetes</taxon>
        <taxon>Mycobacteriales</taxon>
        <taxon>Nocardiaceae</taxon>
        <taxon>Nocardia</taxon>
    </lineage>
</organism>
<dbReference type="InterPro" id="IPR023165">
    <property type="entry name" value="rRNA_Ade_diMease-like_C"/>
</dbReference>
<feature type="domain" description="Ribosomal RNA adenine methylase transferase N-terminal" evidence="6">
    <location>
        <begin position="30"/>
        <end position="194"/>
    </location>
</feature>
<keyword evidence="3 5" id="KW-0949">S-adenosyl-L-methionine</keyword>
<evidence type="ECO:0000256" key="5">
    <source>
        <dbReference type="PROSITE-ProRule" id="PRU01026"/>
    </source>
</evidence>
<dbReference type="RefSeq" id="WP_196151729.1">
    <property type="nucleotide sequence ID" value="NZ_JADMLG010000011.1"/>
</dbReference>
<evidence type="ECO:0000313" key="8">
    <source>
        <dbReference type="Proteomes" id="UP000655751"/>
    </source>
</evidence>
<feature type="binding site" evidence="5">
    <location>
        <position position="96"/>
    </location>
    <ligand>
        <name>S-adenosyl-L-methionine</name>
        <dbReference type="ChEBI" id="CHEBI:59789"/>
    </ligand>
</feature>
<feature type="binding site" evidence="5">
    <location>
        <position position="25"/>
    </location>
    <ligand>
        <name>S-adenosyl-L-methionine</name>
        <dbReference type="ChEBI" id="CHEBI:59789"/>
    </ligand>
</feature>
<evidence type="ECO:0000256" key="3">
    <source>
        <dbReference type="ARBA" id="ARBA00022691"/>
    </source>
</evidence>
<dbReference type="GO" id="GO:0005829">
    <property type="term" value="C:cytosol"/>
    <property type="evidence" value="ECO:0007669"/>
    <property type="project" value="TreeGrafter"/>
</dbReference>
<evidence type="ECO:0000256" key="4">
    <source>
        <dbReference type="ARBA" id="ARBA00022884"/>
    </source>
</evidence>
<evidence type="ECO:0000256" key="1">
    <source>
        <dbReference type="ARBA" id="ARBA00022603"/>
    </source>
</evidence>
<dbReference type="SUPFAM" id="SSF53335">
    <property type="entry name" value="S-adenosyl-L-methionine-dependent methyltransferases"/>
    <property type="match status" value="1"/>
</dbReference>
<feature type="binding site" evidence="5">
    <location>
        <position position="71"/>
    </location>
    <ligand>
        <name>S-adenosyl-L-methionine</name>
        <dbReference type="ChEBI" id="CHEBI:59789"/>
    </ligand>
</feature>
<reference evidence="7" key="1">
    <citation type="submission" date="2020-11" db="EMBL/GenBank/DDBJ databases">
        <title>Nocardia NEAU-351.nov., a novel actinomycete isolated from the cow dung.</title>
        <authorList>
            <person name="Zhang X."/>
        </authorList>
    </citation>
    <scope>NUCLEOTIDE SEQUENCE</scope>
    <source>
        <strain evidence="7">NEAU-351</strain>
    </source>
</reference>
<dbReference type="InterPro" id="IPR029063">
    <property type="entry name" value="SAM-dependent_MTases_sf"/>
</dbReference>